<evidence type="ECO:0000313" key="3">
    <source>
        <dbReference type="Proteomes" id="UP000030764"/>
    </source>
</evidence>
<accession>A0A085LRA8</accession>
<dbReference type="Proteomes" id="UP000030764">
    <property type="component" value="Unassembled WGS sequence"/>
</dbReference>
<reference evidence="1 3" key="1">
    <citation type="journal article" date="2014" name="Nat. Genet.">
        <title>Genome and transcriptome of the porcine whipworm Trichuris suis.</title>
        <authorList>
            <person name="Jex A.R."/>
            <person name="Nejsum P."/>
            <person name="Schwarz E.M."/>
            <person name="Hu L."/>
            <person name="Young N.D."/>
            <person name="Hall R.S."/>
            <person name="Korhonen P.K."/>
            <person name="Liao S."/>
            <person name="Thamsborg S."/>
            <person name="Xia J."/>
            <person name="Xu P."/>
            <person name="Wang S."/>
            <person name="Scheerlinck J.P."/>
            <person name="Hofmann A."/>
            <person name="Sternberg P.W."/>
            <person name="Wang J."/>
            <person name="Gasser R.B."/>
        </authorList>
    </citation>
    <scope>NUCLEOTIDE SEQUENCE [LARGE SCALE GENOMIC DNA]</scope>
    <source>
        <strain evidence="2">DCEP-RM93F</strain>
        <strain evidence="1">DCEP-RM93M</strain>
    </source>
</reference>
<gene>
    <name evidence="1" type="ORF">M513_11598</name>
    <name evidence="2" type="ORF">M514_11598</name>
</gene>
<evidence type="ECO:0000313" key="1">
    <source>
        <dbReference type="EMBL" id="KFD47504.1"/>
    </source>
</evidence>
<protein>
    <submittedName>
        <fullName evidence="1">Uncharacterized protein</fullName>
    </submittedName>
</protein>
<organism evidence="1 3">
    <name type="scientific">Trichuris suis</name>
    <name type="common">pig whipworm</name>
    <dbReference type="NCBI Taxonomy" id="68888"/>
    <lineage>
        <taxon>Eukaryota</taxon>
        <taxon>Metazoa</taxon>
        <taxon>Ecdysozoa</taxon>
        <taxon>Nematoda</taxon>
        <taxon>Enoplea</taxon>
        <taxon>Dorylaimia</taxon>
        <taxon>Trichinellida</taxon>
        <taxon>Trichuridae</taxon>
        <taxon>Trichuris</taxon>
    </lineage>
</organism>
<dbReference type="EMBL" id="KL367478">
    <property type="protein sequence ID" value="KFD72354.1"/>
    <property type="molecule type" value="Genomic_DNA"/>
</dbReference>
<keyword evidence="3" id="KW-1185">Reference proteome</keyword>
<name>A0A085LRA8_9BILA</name>
<dbReference type="AlphaFoldDB" id="A0A085LRA8"/>
<dbReference type="Proteomes" id="UP000030758">
    <property type="component" value="Unassembled WGS sequence"/>
</dbReference>
<evidence type="ECO:0000313" key="2">
    <source>
        <dbReference type="EMBL" id="KFD72354.1"/>
    </source>
</evidence>
<proteinExistence type="predicted"/>
<sequence>MLTALFSHDGFCNSLNHWCTNILTELKERTTSLLTWHTSVMSLRIVLLACLFTLTYTRKNRASLHEAFLHYANEKADGKNKTTGRNEQIVINFINGKLREEEKYHTWALKVKRIQLVKRHEFAGSTHVVFESKIDICPSKTQQRMAKEYHHIMKYQGNPCTPERLNATYLCSLWYVKNVRKSVISCPLIV</sequence>
<dbReference type="EMBL" id="KL363324">
    <property type="protein sequence ID" value="KFD47504.1"/>
    <property type="molecule type" value="Genomic_DNA"/>
</dbReference>